<dbReference type="Proteomes" id="UP000034160">
    <property type="component" value="Unassembled WGS sequence"/>
</dbReference>
<dbReference type="AlphaFoldDB" id="A0A0G0Y540"/>
<evidence type="ECO:0000313" key="3">
    <source>
        <dbReference type="EMBL" id="KKS31864.1"/>
    </source>
</evidence>
<organism evidence="3 4">
    <name type="scientific">Candidatus Amesbacteria bacterium GW2011_GWA2_42_12</name>
    <dbReference type="NCBI Taxonomy" id="1618356"/>
    <lineage>
        <taxon>Bacteria</taxon>
        <taxon>Candidatus Amesiibacteriota</taxon>
    </lineage>
</organism>
<feature type="coiled-coil region" evidence="1">
    <location>
        <begin position="401"/>
        <end position="459"/>
    </location>
</feature>
<reference evidence="3 4" key="1">
    <citation type="journal article" date="2015" name="Nature">
        <title>rRNA introns, odd ribosomes, and small enigmatic genomes across a large radiation of phyla.</title>
        <authorList>
            <person name="Brown C.T."/>
            <person name="Hug L.A."/>
            <person name="Thomas B.C."/>
            <person name="Sharon I."/>
            <person name="Castelle C.J."/>
            <person name="Singh A."/>
            <person name="Wilkins M.J."/>
            <person name="Williams K.H."/>
            <person name="Banfield J.F."/>
        </authorList>
    </citation>
    <scope>NUCLEOTIDE SEQUENCE [LARGE SCALE GENOMIC DNA]</scope>
</reference>
<feature type="region of interest" description="Disordered" evidence="2">
    <location>
        <begin position="77"/>
        <end position="121"/>
    </location>
</feature>
<evidence type="ECO:0000256" key="2">
    <source>
        <dbReference type="SAM" id="MobiDB-lite"/>
    </source>
</evidence>
<evidence type="ECO:0000313" key="4">
    <source>
        <dbReference type="Proteomes" id="UP000034160"/>
    </source>
</evidence>
<dbReference type="EMBL" id="LCCN01000013">
    <property type="protein sequence ID" value="KKS31864.1"/>
    <property type="molecule type" value="Genomic_DNA"/>
</dbReference>
<accession>A0A0G0Y540</accession>
<keyword evidence="1" id="KW-0175">Coiled coil</keyword>
<protein>
    <submittedName>
        <fullName evidence="3">Uncharacterized protein</fullName>
    </submittedName>
</protein>
<name>A0A0G0Y540_9BACT</name>
<comment type="caution">
    <text evidence="3">The sequence shown here is derived from an EMBL/GenBank/DDBJ whole genome shotgun (WGS) entry which is preliminary data.</text>
</comment>
<evidence type="ECO:0000256" key="1">
    <source>
        <dbReference type="SAM" id="Coils"/>
    </source>
</evidence>
<gene>
    <name evidence="3" type="ORF">UU93_C0013G0019</name>
</gene>
<feature type="coiled-coil region" evidence="1">
    <location>
        <begin position="289"/>
        <end position="351"/>
    </location>
</feature>
<feature type="compositionally biased region" description="Low complexity" evidence="2">
    <location>
        <begin position="91"/>
        <end position="121"/>
    </location>
</feature>
<dbReference type="STRING" id="1618356.UU93_C0013G0019"/>
<sequence length="520" mass="58133">MSKKYYFGGLIATVCAFVIMAPAQAFYIEIPQILKDAIQSLKSSVRAQEAGELQPAPPSVVPDEPVLQPIQIEQPIDKPAPEQPVSSDAVQPPANNPPMNFQPQPMQSGQPNQPGPNNQQMLKDLKRGASDVTRQLKQFETLIAKFEKKGVVVSADIKTKIEELRALITKFQSITSVEEAQDLSMDDLYSKMRDLEEERRNLEQMDNILREMKRIESSIKTFEKQVAKLAKQKMAVPMEITDNLAKVKAVIMEIKAGNMANAEDIFELVQNLDENRGQMEMLARWPQTLKEMDRQMRSLNTELKRAKTTTARLAKKDIDVSSIYTQFESAIAKLKETRDAAKSKIQENAEDAFDLAQNDFFGQMDDVMESQRIIMTMGNFGQFQTDFTRQTNQAAQQIKALKKKKIDVADLEDLLAQAKAKGAEVKVLFKAKPLDVDIVIEALNEVENLSQEFDQKVSELTGIEVDMPWEKGPQQFQQIQVSPNLDKWIPKQAQPAVSGSTGNGGGQTCNVNGVELPGAC</sequence>
<proteinExistence type="predicted"/>
<feature type="coiled-coil region" evidence="1">
    <location>
        <begin position="185"/>
        <end position="232"/>
    </location>
</feature>